<dbReference type="EMBL" id="LN899819">
    <property type="protein sequence ID" value="CUV11285.1"/>
    <property type="molecule type" value="Genomic_DNA"/>
</dbReference>
<reference evidence="1" key="1">
    <citation type="submission" date="2015-10" db="EMBL/GenBank/DDBJ databases">
        <authorList>
            <person name="Gilbert D.G."/>
        </authorList>
    </citation>
    <scope>NUCLEOTIDE SEQUENCE</scope>
    <source>
        <strain evidence="1">Phyl III-seqv23</strain>
    </source>
</reference>
<proteinExistence type="predicted"/>
<accession>A0A0S4TN74</accession>
<gene>
    <name evidence="1" type="ORF">RUN39_v1_80022</name>
</gene>
<protein>
    <submittedName>
        <fullName evidence="1">Uncharacterized protein</fullName>
    </submittedName>
</protein>
<name>A0A0S4TN74_RALSL</name>
<organism evidence="1">
    <name type="scientific">Ralstonia solanacearum</name>
    <name type="common">Pseudomonas solanacearum</name>
    <dbReference type="NCBI Taxonomy" id="305"/>
    <lineage>
        <taxon>Bacteria</taxon>
        <taxon>Pseudomonadati</taxon>
        <taxon>Pseudomonadota</taxon>
        <taxon>Betaproteobacteria</taxon>
        <taxon>Burkholderiales</taxon>
        <taxon>Burkholderiaceae</taxon>
        <taxon>Ralstonia</taxon>
        <taxon>Ralstonia solanacearum species complex</taxon>
    </lineage>
</organism>
<evidence type="ECO:0000313" key="1">
    <source>
        <dbReference type="EMBL" id="CUV11285.1"/>
    </source>
</evidence>
<dbReference type="AlphaFoldDB" id="A0A0S4TN74"/>
<sequence>MGPLAYLFKAFSNTRSQGRVPEVSGEVA</sequence>